<keyword evidence="3" id="KW-1185">Reference proteome</keyword>
<name>A1RTP4_PYRIL</name>
<dbReference type="RefSeq" id="WP_011762901.1">
    <property type="nucleotide sequence ID" value="NC_008701.1"/>
</dbReference>
<dbReference type="AlphaFoldDB" id="A1RTP4"/>
<gene>
    <name evidence="2" type="ordered locus">Pisl_1155</name>
</gene>
<evidence type="ECO:0000313" key="3">
    <source>
        <dbReference type="Proteomes" id="UP000002595"/>
    </source>
</evidence>
<reference evidence="2" key="1">
    <citation type="submission" date="2006-12" db="EMBL/GenBank/DDBJ databases">
        <title>Complete sequence of Pyrobaculum islandicum DSM 4184.</title>
        <authorList>
            <person name="Copeland A."/>
            <person name="Lucas S."/>
            <person name="Lapidus A."/>
            <person name="Barry K."/>
            <person name="Detter J.C."/>
            <person name="Glavina del Rio T."/>
            <person name="Dalin E."/>
            <person name="Tice H."/>
            <person name="Pitluck S."/>
            <person name="Meincke L."/>
            <person name="Brettin T."/>
            <person name="Bruce D."/>
            <person name="Han C."/>
            <person name="Tapia R."/>
            <person name="Gilna P."/>
            <person name="Schmutz J."/>
            <person name="Larimer F."/>
            <person name="Land M."/>
            <person name="Hauser L."/>
            <person name="Kyrpides N."/>
            <person name="Mikhailova N."/>
            <person name="Cozen A.E."/>
            <person name="Fitz-Gibbon S.T."/>
            <person name="House C.H."/>
            <person name="Saltikov C."/>
            <person name="Lowe T."/>
            <person name="Richardson P."/>
        </authorList>
    </citation>
    <scope>NUCLEOTIDE SEQUENCE [LARGE SCALE GENOMIC DNA]</scope>
    <source>
        <strain evidence="2">DSM 4184</strain>
    </source>
</reference>
<dbReference type="eggNOG" id="arCOG09840">
    <property type="taxonomic scope" value="Archaea"/>
</dbReference>
<dbReference type="OrthoDB" id="374171at2157"/>
<sequence length="133" mass="13905">MDSLGFLVVLVVVLVIAFVLGFWLISSFLVAKEEFSRVYSIAAYVDAGGGFLLCVYNAGPHDFYGRWLVSTKSGKSVEVSLAVPVGRTVAVRGSLGESFTPGTSPALILVTGSGRGYVVNPIVVPDISSVSCG</sequence>
<keyword evidence="1" id="KW-0472">Membrane</keyword>
<dbReference type="Proteomes" id="UP000002595">
    <property type="component" value="Chromosome"/>
</dbReference>
<feature type="transmembrane region" description="Helical" evidence="1">
    <location>
        <begin position="6"/>
        <end position="31"/>
    </location>
</feature>
<keyword evidence="1" id="KW-1133">Transmembrane helix</keyword>
<dbReference type="STRING" id="384616.Pisl_1155"/>
<dbReference type="EMBL" id="CP000504">
    <property type="protein sequence ID" value="ABL88326.1"/>
    <property type="molecule type" value="Genomic_DNA"/>
</dbReference>
<keyword evidence="1" id="KW-0812">Transmembrane</keyword>
<dbReference type="KEGG" id="pis:Pisl_1155"/>
<organism evidence="2 3">
    <name type="scientific">Pyrobaculum islandicum (strain DSM 4184 / JCM 9189 / GEO3)</name>
    <dbReference type="NCBI Taxonomy" id="384616"/>
    <lineage>
        <taxon>Archaea</taxon>
        <taxon>Thermoproteota</taxon>
        <taxon>Thermoprotei</taxon>
        <taxon>Thermoproteales</taxon>
        <taxon>Thermoproteaceae</taxon>
        <taxon>Pyrobaculum</taxon>
    </lineage>
</organism>
<protein>
    <submittedName>
        <fullName evidence="2">Uncharacterized protein</fullName>
    </submittedName>
</protein>
<proteinExistence type="predicted"/>
<accession>A1RTP4</accession>
<evidence type="ECO:0000313" key="2">
    <source>
        <dbReference type="EMBL" id="ABL88326.1"/>
    </source>
</evidence>
<dbReference type="GeneID" id="4616971"/>
<dbReference type="HOGENOM" id="CLU_1902019_0_0_2"/>
<evidence type="ECO:0000256" key="1">
    <source>
        <dbReference type="SAM" id="Phobius"/>
    </source>
</evidence>